<protein>
    <recommendedName>
        <fullName evidence="4">Lipoprotein</fullName>
    </recommendedName>
</protein>
<evidence type="ECO:0000313" key="2">
    <source>
        <dbReference type="EMBL" id="QNR25132.1"/>
    </source>
</evidence>
<dbReference type="PROSITE" id="PS51257">
    <property type="entry name" value="PROKAR_LIPOPROTEIN"/>
    <property type="match status" value="1"/>
</dbReference>
<accession>A0A7H0VHD4</accession>
<organism evidence="2 3">
    <name type="scientific">Croceimicrobium hydrocarbonivorans</name>
    <dbReference type="NCBI Taxonomy" id="2761580"/>
    <lineage>
        <taxon>Bacteria</taxon>
        <taxon>Pseudomonadati</taxon>
        <taxon>Bacteroidota</taxon>
        <taxon>Flavobacteriia</taxon>
        <taxon>Flavobacteriales</taxon>
        <taxon>Owenweeksiaceae</taxon>
        <taxon>Croceimicrobium</taxon>
    </lineage>
</organism>
<name>A0A7H0VHD4_9FLAO</name>
<evidence type="ECO:0008006" key="4">
    <source>
        <dbReference type="Google" id="ProtNLM"/>
    </source>
</evidence>
<reference evidence="2 3" key="1">
    <citation type="submission" date="2020-08" db="EMBL/GenBank/DDBJ databases">
        <title>Croceimicrobium hydrocarbonivorans gen. nov., sp. nov., a novel marine bacterium isolated from a bacterial consortium that degrades polyethylene terephthalate.</title>
        <authorList>
            <person name="Liu R."/>
        </authorList>
    </citation>
    <scope>NUCLEOTIDE SEQUENCE [LARGE SCALE GENOMIC DNA]</scope>
    <source>
        <strain evidence="2 3">A20-9</strain>
    </source>
</reference>
<proteinExistence type="predicted"/>
<dbReference type="KEGG" id="chyd:H4K34_04650"/>
<dbReference type="Proteomes" id="UP000516305">
    <property type="component" value="Chromosome"/>
</dbReference>
<sequence length="326" mass="37413">MKSRPIQTLIYSKMKKALSLVTALLLLTSCATIFNESHTNITFYSTEAIQIVCKQDTLNTIDNKAILQVERKNEPLQLTVSTDSLSKTIEIEAKHSYRYWSNLIANGGIGMLVDKNTPKRYTYAHRIYINVTDTLISYSNYIQGKSKGEIDLTLSLPHLNSFLLKPENEGAKTNTGFWGLNLGLDYYHSQRQFFTIGISWVSDFFVPLPAAVDLSGELELMSSSYASFSNNHKLGRFSLGYGFAYTKNIWDFKYFDRFDPPPPTREAVKKSSIALGFIFPAYFQLGKHFNLGLIYRPTFFRPEMTDKFQYEHLISIDFAWKIRLKQ</sequence>
<keyword evidence="1" id="KW-0732">Signal</keyword>
<evidence type="ECO:0000256" key="1">
    <source>
        <dbReference type="SAM" id="SignalP"/>
    </source>
</evidence>
<evidence type="ECO:0000313" key="3">
    <source>
        <dbReference type="Proteomes" id="UP000516305"/>
    </source>
</evidence>
<dbReference type="AlphaFoldDB" id="A0A7H0VHD4"/>
<keyword evidence="3" id="KW-1185">Reference proteome</keyword>
<feature type="chain" id="PRO_5028895625" description="Lipoprotein" evidence="1">
    <location>
        <begin position="34"/>
        <end position="326"/>
    </location>
</feature>
<gene>
    <name evidence="2" type="ORF">H4K34_04650</name>
</gene>
<dbReference type="RefSeq" id="WP_210759657.1">
    <property type="nucleotide sequence ID" value="NZ_CP060139.1"/>
</dbReference>
<dbReference type="EMBL" id="CP060139">
    <property type="protein sequence ID" value="QNR25132.1"/>
    <property type="molecule type" value="Genomic_DNA"/>
</dbReference>
<feature type="signal peptide" evidence="1">
    <location>
        <begin position="1"/>
        <end position="33"/>
    </location>
</feature>